<proteinExistence type="inferred from homology"/>
<evidence type="ECO:0000313" key="9">
    <source>
        <dbReference type="EMBL" id="MBB6431275.1"/>
    </source>
</evidence>
<comment type="caution">
    <text evidence="9">The sequence shown here is derived from an EMBL/GenBank/DDBJ whole genome shotgun (WGS) entry which is preliminary data.</text>
</comment>
<comment type="function">
    <text evidence="5">NDH-1 shuttles electrons from NADH, via FMN and iron-sulfur (Fe-S) centers, to quinones in the respiratory chain. The immediate electron acceptor for the enzyme in this species is believed to be ubiquinone. Couples the redox reaction to proton translocation (for every two electrons transferred, four hydrogen ions are translocated across the cytoplasmic membrane), and thus conserves the redox energy in a proton gradient.</text>
</comment>
<dbReference type="PANTHER" id="PTHR22773">
    <property type="entry name" value="NADH DEHYDROGENASE"/>
    <property type="match status" value="1"/>
</dbReference>
<feature type="transmembrane region" description="Helical" evidence="5">
    <location>
        <begin position="352"/>
        <end position="376"/>
    </location>
</feature>
<dbReference type="RefSeq" id="WP_184678756.1">
    <property type="nucleotide sequence ID" value="NZ_JACHGY010000001.1"/>
</dbReference>
<evidence type="ECO:0000256" key="5">
    <source>
        <dbReference type="HAMAP-Rule" id="MF_00445"/>
    </source>
</evidence>
<comment type="subunit">
    <text evidence="5">NDH-1 is composed of 14 different subunits. Subunits NuoA, H, J, K, L, M, N constitute the membrane sector of the complex.</text>
</comment>
<dbReference type="GO" id="GO:0048038">
    <property type="term" value="F:quinone binding"/>
    <property type="evidence" value="ECO:0007669"/>
    <property type="project" value="UniProtKB-KW"/>
</dbReference>
<evidence type="ECO:0000259" key="8">
    <source>
        <dbReference type="Pfam" id="PF00361"/>
    </source>
</evidence>
<feature type="transmembrane region" description="Helical" evidence="5">
    <location>
        <begin position="482"/>
        <end position="504"/>
    </location>
</feature>
<keyword evidence="2 5" id="KW-0812">Transmembrane</keyword>
<keyword evidence="5" id="KW-1278">Translocase</keyword>
<comment type="catalytic activity">
    <reaction evidence="5">
        <text>a quinone + NADH + 5 H(+)(in) = a quinol + NAD(+) + 4 H(+)(out)</text>
        <dbReference type="Rhea" id="RHEA:57888"/>
        <dbReference type="ChEBI" id="CHEBI:15378"/>
        <dbReference type="ChEBI" id="CHEBI:24646"/>
        <dbReference type="ChEBI" id="CHEBI:57540"/>
        <dbReference type="ChEBI" id="CHEBI:57945"/>
        <dbReference type="ChEBI" id="CHEBI:132124"/>
    </reaction>
</comment>
<name>A0A7X0HBD5_9BACT</name>
<feature type="transmembrane region" description="Helical" evidence="5">
    <location>
        <begin position="138"/>
        <end position="157"/>
    </location>
</feature>
<evidence type="ECO:0000256" key="1">
    <source>
        <dbReference type="ARBA" id="ARBA00004127"/>
    </source>
</evidence>
<feature type="transmembrane region" description="Helical" evidence="5">
    <location>
        <begin position="112"/>
        <end position="132"/>
    </location>
</feature>
<organism evidence="9 10">
    <name type="scientific">Algisphaera agarilytica</name>
    <dbReference type="NCBI Taxonomy" id="1385975"/>
    <lineage>
        <taxon>Bacteria</taxon>
        <taxon>Pseudomonadati</taxon>
        <taxon>Planctomycetota</taxon>
        <taxon>Phycisphaerae</taxon>
        <taxon>Phycisphaerales</taxon>
        <taxon>Phycisphaeraceae</taxon>
        <taxon>Algisphaera</taxon>
    </lineage>
</organism>
<feature type="domain" description="NADH:quinone oxidoreductase/Mrp antiporter transmembrane" evidence="8">
    <location>
        <begin position="134"/>
        <end position="457"/>
    </location>
</feature>
<keyword evidence="5" id="KW-0520">NAD</keyword>
<dbReference type="Proteomes" id="UP000541810">
    <property type="component" value="Unassembled WGS sequence"/>
</dbReference>
<dbReference type="NCBIfam" id="TIGR01770">
    <property type="entry name" value="NDH_I_N"/>
    <property type="match status" value="1"/>
</dbReference>
<feature type="transmembrane region" description="Helical" evidence="5">
    <location>
        <begin position="407"/>
        <end position="428"/>
    </location>
</feature>
<keyword evidence="5" id="KW-0813">Transport</keyword>
<comment type="subcellular location">
    <subcellularLocation>
        <location evidence="5">Cell membrane</location>
        <topology evidence="5">Multi-pass membrane protein</topology>
    </subcellularLocation>
    <subcellularLocation>
        <location evidence="1">Endomembrane system</location>
        <topology evidence="1">Multi-pass membrane protein</topology>
    </subcellularLocation>
    <subcellularLocation>
        <location evidence="6">Membrane</location>
        <topology evidence="6">Multi-pass membrane protein</topology>
    </subcellularLocation>
</comment>
<dbReference type="EC" id="7.1.1.-" evidence="5"/>
<evidence type="ECO:0000313" key="10">
    <source>
        <dbReference type="Proteomes" id="UP000541810"/>
    </source>
</evidence>
<dbReference type="HAMAP" id="MF_00445">
    <property type="entry name" value="NDH1_NuoN_1"/>
    <property type="match status" value="1"/>
</dbReference>
<feature type="transmembrane region" description="Helical" evidence="5">
    <location>
        <begin position="169"/>
        <end position="195"/>
    </location>
</feature>
<sequence length="541" mass="56922">MNPFLDKLATLWPEMIMLTGAVLCLVTGLAPQLSWRKATPWVAGVTMAVAWIATLLSPVESHPLGFGGIVPYVKCLALAMGLLLLMVNVGVPERLRQSLSSESAAKFNPGDAVRGEFYSFFLLSITGVMLTAGATDLVWLFLALELTSLPTYVMIATSRDRLAAQESAIKYFFLGALSAAVFLYGFALIYGATGFTEFGQIAEAVAAMERGPSSLMILGMVLAILGLCFKIAAVPMHVYAADVYEGAATPVTAFLAVVPKTAGFAALILVIGLVGWNPLPEPIAYLLVGIAVLTMTVGNVLAFIQTNIKRVLAYSSIAHSGYLLVGLVAGFTTENVATSSENVVGGAMGNGVSAVLFYLLAYGMATVGSFAVLACIRAKHPTIEGGDTEHDTITYDDIAGLWWKNPVLAGIMLVAMLSLVGMPPLAGFVGKVYLIGATFTADYWPLAVAIVINSAISAGYYLRIAMTCFFGQTNEKVHYLKAPTLTVSAAITTAAAFALGGYAANGIITKSHDAVVPQSAPAEAHVEPQPEITETQPQTPA</sequence>
<reference evidence="9 10" key="1">
    <citation type="submission" date="2020-08" db="EMBL/GenBank/DDBJ databases">
        <title>Genomic Encyclopedia of Type Strains, Phase IV (KMG-IV): sequencing the most valuable type-strain genomes for metagenomic binning, comparative biology and taxonomic classification.</title>
        <authorList>
            <person name="Goeker M."/>
        </authorList>
    </citation>
    <scope>NUCLEOTIDE SEQUENCE [LARGE SCALE GENOMIC DNA]</scope>
    <source>
        <strain evidence="9 10">DSM 103725</strain>
    </source>
</reference>
<feature type="transmembrane region" description="Helical" evidence="5">
    <location>
        <begin position="69"/>
        <end position="91"/>
    </location>
</feature>
<keyword evidence="3 5" id="KW-1133">Transmembrane helix</keyword>
<accession>A0A7X0HBD5</accession>
<feature type="region of interest" description="Disordered" evidence="7">
    <location>
        <begin position="519"/>
        <end position="541"/>
    </location>
</feature>
<dbReference type="GO" id="GO:0012505">
    <property type="term" value="C:endomembrane system"/>
    <property type="evidence" value="ECO:0007669"/>
    <property type="project" value="UniProtKB-SubCell"/>
</dbReference>
<dbReference type="AlphaFoldDB" id="A0A7X0HBD5"/>
<keyword evidence="5" id="KW-0830">Ubiquinone</keyword>
<feature type="compositionally biased region" description="Polar residues" evidence="7">
    <location>
        <begin position="532"/>
        <end position="541"/>
    </location>
</feature>
<keyword evidence="10" id="KW-1185">Reference proteome</keyword>
<feature type="transmembrane region" description="Helical" evidence="5">
    <location>
        <begin position="443"/>
        <end position="462"/>
    </location>
</feature>
<keyword evidence="5" id="KW-1003">Cell membrane</keyword>
<gene>
    <name evidence="5" type="primary">nuoN</name>
    <name evidence="9" type="ORF">HNQ40_003081</name>
</gene>
<dbReference type="GO" id="GO:0042773">
    <property type="term" value="P:ATP synthesis coupled electron transport"/>
    <property type="evidence" value="ECO:0007669"/>
    <property type="project" value="InterPro"/>
</dbReference>
<evidence type="ECO:0000256" key="6">
    <source>
        <dbReference type="RuleBase" id="RU000320"/>
    </source>
</evidence>
<dbReference type="GO" id="GO:0050136">
    <property type="term" value="F:NADH dehydrogenase (quinone) (non-electrogenic) activity"/>
    <property type="evidence" value="ECO:0007669"/>
    <property type="project" value="UniProtKB-UniRule"/>
</dbReference>
<comment type="similarity">
    <text evidence="5">Belongs to the complex I subunit 2 family.</text>
</comment>
<keyword evidence="4 5" id="KW-0472">Membrane</keyword>
<dbReference type="InterPro" id="IPR010096">
    <property type="entry name" value="NADH-Q_OxRdtase_suN/2"/>
</dbReference>
<evidence type="ECO:0000256" key="4">
    <source>
        <dbReference type="ARBA" id="ARBA00023136"/>
    </source>
</evidence>
<feature type="transmembrane region" description="Helical" evidence="5">
    <location>
        <begin position="12"/>
        <end position="31"/>
    </location>
</feature>
<feature type="transmembrane region" description="Helical" evidence="5">
    <location>
        <begin position="282"/>
        <end position="304"/>
    </location>
</feature>
<evidence type="ECO:0000256" key="3">
    <source>
        <dbReference type="ARBA" id="ARBA00022989"/>
    </source>
</evidence>
<evidence type="ECO:0000256" key="7">
    <source>
        <dbReference type="SAM" id="MobiDB-lite"/>
    </source>
</evidence>
<feature type="transmembrane region" description="Helical" evidence="5">
    <location>
        <begin position="38"/>
        <end position="57"/>
    </location>
</feature>
<keyword evidence="5" id="KW-0874">Quinone</keyword>
<feature type="transmembrane region" description="Helical" evidence="5">
    <location>
        <begin position="215"/>
        <end position="239"/>
    </location>
</feature>
<dbReference type="Pfam" id="PF00361">
    <property type="entry name" value="Proton_antipo_M"/>
    <property type="match status" value="1"/>
</dbReference>
<dbReference type="EMBL" id="JACHGY010000001">
    <property type="protein sequence ID" value="MBB6431275.1"/>
    <property type="molecule type" value="Genomic_DNA"/>
</dbReference>
<dbReference type="GO" id="GO:0005886">
    <property type="term" value="C:plasma membrane"/>
    <property type="evidence" value="ECO:0007669"/>
    <property type="project" value="UniProtKB-SubCell"/>
</dbReference>
<feature type="transmembrane region" description="Helical" evidence="5">
    <location>
        <begin position="251"/>
        <end position="276"/>
    </location>
</feature>
<dbReference type="GO" id="GO:0008137">
    <property type="term" value="F:NADH dehydrogenase (ubiquinone) activity"/>
    <property type="evidence" value="ECO:0007669"/>
    <property type="project" value="InterPro"/>
</dbReference>
<feature type="transmembrane region" description="Helical" evidence="5">
    <location>
        <begin position="311"/>
        <end position="332"/>
    </location>
</feature>
<dbReference type="InterPro" id="IPR001750">
    <property type="entry name" value="ND/Mrp_TM"/>
</dbReference>
<evidence type="ECO:0000256" key="2">
    <source>
        <dbReference type="ARBA" id="ARBA00022692"/>
    </source>
</evidence>
<protein>
    <recommendedName>
        <fullName evidence="5">NADH-quinone oxidoreductase subunit N</fullName>
        <ecNumber evidence="5">7.1.1.-</ecNumber>
    </recommendedName>
    <alternativeName>
        <fullName evidence="5">NADH dehydrogenase I subunit N</fullName>
    </alternativeName>
    <alternativeName>
        <fullName evidence="5">NDH-1 subunit N</fullName>
    </alternativeName>
</protein>